<feature type="chain" id="PRO_5029676080" description="Peptidase A1 domain-containing protein" evidence="9">
    <location>
        <begin position="26"/>
        <end position="436"/>
    </location>
</feature>
<sequence>MSISRICIALSLFVSFSLLISFSAAQTRGFSTKIYHRDSPASPFYDPALTLTERIRRSAARSIARANRYRLDASTDSPKATITGDGGEYLMNISLGTPAFPIVAIADTGSDLIWTQCAPCSSCYTQKLPLFNPKKSRTFRELPCDSTACPSDSSSGCTDDNKCGYTVGYGDGSSTNGVISTETITLESTSATPVKLPKYIFGCGFDNQGTFSPEGSGIIGLGGGSESLVSQLGDQINGKFSYCLVPLGSGDGTSTINFGKAAAVSGRGVVKTPLVKKSPDTFYYLTLNGFTVGEDKVLLSGGSSGNAADAEEGNIIIDSGTTLVILPSEFYSQLESAVSKKTSGTPAQDSSGTFSLCYTADNSFKPPTITANWAGGDVELKPFNTFVKISDEVVCFAFAASDNLAIFGNLAQMNFLVGYDKVGGTVSFQPADCTQA</sequence>
<evidence type="ECO:0000256" key="9">
    <source>
        <dbReference type="SAM" id="SignalP"/>
    </source>
</evidence>
<dbReference type="GO" id="GO:0006508">
    <property type="term" value="P:proteolysis"/>
    <property type="evidence" value="ECO:0007669"/>
    <property type="project" value="UniProtKB-KW"/>
</dbReference>
<evidence type="ECO:0000313" key="11">
    <source>
        <dbReference type="EnsemblPlants" id="Kaladp0016s0191.1.v1.1.CDS.1"/>
    </source>
</evidence>
<evidence type="ECO:0000256" key="6">
    <source>
        <dbReference type="ARBA" id="ARBA00022750"/>
    </source>
</evidence>
<organism evidence="11 12">
    <name type="scientific">Kalanchoe fedtschenkoi</name>
    <name type="common">Lavender scallops</name>
    <name type="synonym">South American air plant</name>
    <dbReference type="NCBI Taxonomy" id="63787"/>
    <lineage>
        <taxon>Eukaryota</taxon>
        <taxon>Viridiplantae</taxon>
        <taxon>Streptophyta</taxon>
        <taxon>Embryophyta</taxon>
        <taxon>Tracheophyta</taxon>
        <taxon>Spermatophyta</taxon>
        <taxon>Magnoliopsida</taxon>
        <taxon>eudicotyledons</taxon>
        <taxon>Gunneridae</taxon>
        <taxon>Pentapetalae</taxon>
        <taxon>Saxifragales</taxon>
        <taxon>Crassulaceae</taxon>
        <taxon>Kalanchoe</taxon>
    </lineage>
</organism>
<dbReference type="PROSITE" id="PS51767">
    <property type="entry name" value="PEPTIDASE_A1"/>
    <property type="match status" value="1"/>
</dbReference>
<keyword evidence="12" id="KW-1185">Reference proteome</keyword>
<dbReference type="Proteomes" id="UP000594263">
    <property type="component" value="Unplaced"/>
</dbReference>
<evidence type="ECO:0000313" key="12">
    <source>
        <dbReference type="Proteomes" id="UP000594263"/>
    </source>
</evidence>
<dbReference type="Pfam" id="PF14543">
    <property type="entry name" value="TAXi_N"/>
    <property type="match status" value="1"/>
</dbReference>
<protein>
    <recommendedName>
        <fullName evidence="10">Peptidase A1 domain-containing protein</fullName>
    </recommendedName>
</protein>
<keyword evidence="4" id="KW-0645">Protease</keyword>
<dbReference type="AlphaFoldDB" id="A0A7N0T0G4"/>
<dbReference type="PROSITE" id="PS00141">
    <property type="entry name" value="ASP_PROTEASE"/>
    <property type="match status" value="2"/>
</dbReference>
<dbReference type="InterPro" id="IPR021109">
    <property type="entry name" value="Peptidase_aspartic_dom_sf"/>
</dbReference>
<dbReference type="PANTHER" id="PTHR47967">
    <property type="entry name" value="OS07G0603500 PROTEIN-RELATED"/>
    <property type="match status" value="1"/>
</dbReference>
<dbReference type="CDD" id="cd05476">
    <property type="entry name" value="pepsin_A_like_plant"/>
    <property type="match status" value="1"/>
</dbReference>
<evidence type="ECO:0000256" key="4">
    <source>
        <dbReference type="ARBA" id="ARBA00022670"/>
    </source>
</evidence>
<keyword evidence="6" id="KW-0064">Aspartyl protease</keyword>
<keyword evidence="3" id="KW-0964">Secreted</keyword>
<evidence type="ECO:0000256" key="8">
    <source>
        <dbReference type="ARBA" id="ARBA00023180"/>
    </source>
</evidence>
<reference evidence="11" key="1">
    <citation type="submission" date="2021-01" db="UniProtKB">
        <authorList>
            <consortium name="EnsemblPlants"/>
        </authorList>
    </citation>
    <scope>IDENTIFICATION</scope>
</reference>
<dbReference type="FunFam" id="2.40.70.10:FF:000050">
    <property type="entry name" value="Aspartic proteinase CDR1"/>
    <property type="match status" value="1"/>
</dbReference>
<evidence type="ECO:0000256" key="2">
    <source>
        <dbReference type="ARBA" id="ARBA00007447"/>
    </source>
</evidence>
<dbReference type="GO" id="GO:0004190">
    <property type="term" value="F:aspartic-type endopeptidase activity"/>
    <property type="evidence" value="ECO:0007669"/>
    <property type="project" value="UniProtKB-KW"/>
</dbReference>
<dbReference type="InterPro" id="IPR032861">
    <property type="entry name" value="TAXi_N"/>
</dbReference>
<dbReference type="InterPro" id="IPR001969">
    <property type="entry name" value="Aspartic_peptidase_AS"/>
</dbReference>
<dbReference type="InterPro" id="IPR034161">
    <property type="entry name" value="Pepsin-like_plant"/>
</dbReference>
<dbReference type="Gene3D" id="2.40.70.10">
    <property type="entry name" value="Acid Proteases"/>
    <property type="match status" value="2"/>
</dbReference>
<name>A0A7N0T0G4_KALFE</name>
<feature type="domain" description="Peptidase A1" evidence="10">
    <location>
        <begin position="89"/>
        <end position="429"/>
    </location>
</feature>
<evidence type="ECO:0000256" key="3">
    <source>
        <dbReference type="ARBA" id="ARBA00022525"/>
    </source>
</evidence>
<evidence type="ECO:0000256" key="7">
    <source>
        <dbReference type="ARBA" id="ARBA00022801"/>
    </source>
</evidence>
<dbReference type="Pfam" id="PF14541">
    <property type="entry name" value="TAXi_C"/>
    <property type="match status" value="1"/>
</dbReference>
<dbReference type="PANTHER" id="PTHR47967:SF128">
    <property type="entry name" value="ASPARTIC PROTEINASE CDR1-LIKE"/>
    <property type="match status" value="1"/>
</dbReference>
<accession>A0A7N0T0G4</accession>
<proteinExistence type="inferred from homology"/>
<dbReference type="InterPro" id="IPR032799">
    <property type="entry name" value="TAXi_C"/>
</dbReference>
<dbReference type="GO" id="GO:0005576">
    <property type="term" value="C:extracellular region"/>
    <property type="evidence" value="ECO:0007669"/>
    <property type="project" value="UniProtKB-SubCell"/>
</dbReference>
<dbReference type="SUPFAM" id="SSF50630">
    <property type="entry name" value="Acid proteases"/>
    <property type="match status" value="1"/>
</dbReference>
<keyword evidence="8" id="KW-0325">Glycoprotein</keyword>
<evidence type="ECO:0000256" key="1">
    <source>
        <dbReference type="ARBA" id="ARBA00004613"/>
    </source>
</evidence>
<dbReference type="OMA" id="FNSHGAG"/>
<evidence type="ECO:0000259" key="10">
    <source>
        <dbReference type="PROSITE" id="PS51767"/>
    </source>
</evidence>
<dbReference type="EnsemblPlants" id="Kaladp0016s0191.1.v1.1">
    <property type="protein sequence ID" value="Kaladp0016s0191.1.v1.1.CDS.1"/>
    <property type="gene ID" value="Kaladp0016s0191.v1.1"/>
</dbReference>
<dbReference type="Gramene" id="Kaladp0016s0191.1.v1.1">
    <property type="protein sequence ID" value="Kaladp0016s0191.1.v1.1.CDS.1"/>
    <property type="gene ID" value="Kaladp0016s0191.v1.1"/>
</dbReference>
<evidence type="ECO:0000256" key="5">
    <source>
        <dbReference type="ARBA" id="ARBA00022729"/>
    </source>
</evidence>
<dbReference type="FunFam" id="2.40.70.10:FF:000016">
    <property type="entry name" value="Probable aspartic protease At2g35615"/>
    <property type="match status" value="1"/>
</dbReference>
<keyword evidence="5 9" id="KW-0732">Signal</keyword>
<dbReference type="InterPro" id="IPR033121">
    <property type="entry name" value="PEPTIDASE_A1"/>
</dbReference>
<comment type="subcellular location">
    <subcellularLocation>
        <location evidence="1">Secreted</location>
    </subcellularLocation>
</comment>
<dbReference type="InterPro" id="IPR051708">
    <property type="entry name" value="Plant_Aspart_Prot_A1"/>
</dbReference>
<comment type="similarity">
    <text evidence="2">Belongs to the peptidase A1 family.</text>
</comment>
<feature type="signal peptide" evidence="9">
    <location>
        <begin position="1"/>
        <end position="25"/>
    </location>
</feature>
<keyword evidence="7" id="KW-0378">Hydrolase</keyword>